<dbReference type="AlphaFoldDB" id="A0A2S3R8F5"/>
<evidence type="ECO:0000313" key="2">
    <source>
        <dbReference type="Proteomes" id="UP000237466"/>
    </source>
</evidence>
<dbReference type="Proteomes" id="UP000237466">
    <property type="component" value="Unassembled WGS sequence"/>
</dbReference>
<sequence length="130" mass="15054">MNTIGVKENEFIQELKLHFHESGKYPLELISFIPSVWKKKLIAIPSFSGDKLKFLDEVDHTNYQDALARVGAIMDKINYPSLVIERKKAHSLKFPAFNQGYKAQADEPNPYYIGTSDYEDWKLGFNNRNK</sequence>
<comment type="caution">
    <text evidence="1">The sequence shown here is derived from an EMBL/GenBank/DDBJ whole genome shotgun (WGS) entry which is preliminary data.</text>
</comment>
<gene>
    <name evidence="1" type="ORF">CRN52_01370</name>
</gene>
<reference evidence="1 2" key="1">
    <citation type="journal article" date="2018" name="Front. Microbiol.">
        <title>Phylogeny of Vibrio vulnificus from the Analysis of the Core-Genome: Implications for Intra-Species Taxonomy.</title>
        <authorList>
            <person name="Roig F.J."/>
            <person name="Gonzalez-Candelas F."/>
            <person name="Sanjuan E."/>
            <person name="Fouz B."/>
            <person name="Feil E.J."/>
            <person name="Llorens C."/>
            <person name="Baker-Austin C."/>
            <person name="Oliver J.D."/>
            <person name="Danin-Poleg Y."/>
            <person name="Gibas C.J."/>
            <person name="Kashi Y."/>
            <person name="Gulig P.A."/>
            <person name="Morrison S.S."/>
            <person name="Amaro C."/>
        </authorList>
    </citation>
    <scope>NUCLEOTIDE SEQUENCE [LARGE SCALE GENOMIC DNA]</scope>
    <source>
        <strain evidence="1 2">CECT4608</strain>
    </source>
</reference>
<dbReference type="RefSeq" id="WP_103199657.1">
    <property type="nucleotide sequence ID" value="NZ_PDGH01000020.1"/>
</dbReference>
<accession>A0A2S3R8F5</accession>
<protein>
    <submittedName>
        <fullName evidence="1">Uncharacterized protein</fullName>
    </submittedName>
</protein>
<evidence type="ECO:0000313" key="1">
    <source>
        <dbReference type="EMBL" id="POB49957.1"/>
    </source>
</evidence>
<proteinExistence type="predicted"/>
<organism evidence="1 2">
    <name type="scientific">Vibrio vulnificus</name>
    <dbReference type="NCBI Taxonomy" id="672"/>
    <lineage>
        <taxon>Bacteria</taxon>
        <taxon>Pseudomonadati</taxon>
        <taxon>Pseudomonadota</taxon>
        <taxon>Gammaproteobacteria</taxon>
        <taxon>Vibrionales</taxon>
        <taxon>Vibrionaceae</taxon>
        <taxon>Vibrio</taxon>
    </lineage>
</organism>
<dbReference type="EMBL" id="PDGH01000020">
    <property type="protein sequence ID" value="POB49957.1"/>
    <property type="molecule type" value="Genomic_DNA"/>
</dbReference>
<name>A0A2S3R8F5_VIBVL</name>